<dbReference type="EMBL" id="SBLB01000001">
    <property type="protein sequence ID" value="RYC70664.1"/>
    <property type="molecule type" value="Genomic_DNA"/>
</dbReference>
<comment type="caution">
    <text evidence="2">The sequence shown here is derived from an EMBL/GenBank/DDBJ whole genome shotgun (WGS) entry which is preliminary data.</text>
</comment>
<keyword evidence="3" id="KW-1185">Reference proteome</keyword>
<gene>
    <name evidence="2" type="ORF">EQG79_00500</name>
</gene>
<reference evidence="2 3" key="1">
    <citation type="submission" date="2019-01" db="EMBL/GenBank/DDBJ databases">
        <title>Spirosoma flava sp. nov., a propanil-degrading bacterium isolated from herbicide-contaminated soil.</title>
        <authorList>
            <person name="Zhang L."/>
            <person name="Jiang J.-D."/>
        </authorList>
    </citation>
    <scope>NUCLEOTIDE SEQUENCE [LARGE SCALE GENOMIC DNA]</scope>
    <source>
        <strain evidence="2 3">TY50</strain>
    </source>
</reference>
<feature type="region of interest" description="Disordered" evidence="1">
    <location>
        <begin position="356"/>
        <end position="376"/>
    </location>
</feature>
<accession>A0A4Q2UMP4</accession>
<evidence type="ECO:0000313" key="2">
    <source>
        <dbReference type="EMBL" id="RYC70664.1"/>
    </source>
</evidence>
<sequence>MSQNTIFPAQEAVVTIDCRPTPDVAVFYDGTTTAVPLLDRGNIVFAGAKTNRPSQGIGVIGSGSDFKTVYANILTGGAGVKLRCANAATQQVLRFGTTAGPGDLSLRLKPVFSCENTFEYDEEIPLLLYYRQGVYDTVEQKLTEAAKRFNDLYPHLGSAAVVTDGSEKFLHITTKYAGQRFRVVSQNGFTGPFLVVPGSTGGYTRALIGAWFTDTESTATDAIKVVEIFTTVKFPGEVKGSVTSNPNQATQSPHEVYQNIAVCFADNTNGNAALTALKNILKGPASGNLAQGYIAKLVGDECADSPQYTYTLVRQDAGDAAAHAATKTAYPAIIGLWRTSYDGTKSTYTITTASSTAPTAVTDSGDQFKKGSSTPV</sequence>
<organism evidence="2 3">
    <name type="scientific">Spirosoma sordidisoli</name>
    <dbReference type="NCBI Taxonomy" id="2502893"/>
    <lineage>
        <taxon>Bacteria</taxon>
        <taxon>Pseudomonadati</taxon>
        <taxon>Bacteroidota</taxon>
        <taxon>Cytophagia</taxon>
        <taxon>Cytophagales</taxon>
        <taxon>Cytophagaceae</taxon>
        <taxon>Spirosoma</taxon>
    </lineage>
</organism>
<name>A0A4Q2UMP4_9BACT</name>
<dbReference type="AlphaFoldDB" id="A0A4Q2UMP4"/>
<protein>
    <submittedName>
        <fullName evidence="2">Uncharacterized protein</fullName>
    </submittedName>
</protein>
<dbReference type="RefSeq" id="WP_129598789.1">
    <property type="nucleotide sequence ID" value="NZ_SBLB01000001.1"/>
</dbReference>
<evidence type="ECO:0000313" key="3">
    <source>
        <dbReference type="Proteomes" id="UP000290407"/>
    </source>
</evidence>
<dbReference type="Proteomes" id="UP000290407">
    <property type="component" value="Unassembled WGS sequence"/>
</dbReference>
<evidence type="ECO:0000256" key="1">
    <source>
        <dbReference type="SAM" id="MobiDB-lite"/>
    </source>
</evidence>
<proteinExistence type="predicted"/>